<sequence>LSCYLSDRSRHWSLRTARRSLLCIPRKPTEQKTETGETCSDLILVVLRLVASVPDDDGTANTSITPDGKFIVYPLGDCLQHNIFVAFSIGRIVFLSELLENGG</sequence>
<evidence type="ECO:0000313" key="1">
    <source>
        <dbReference type="EMBL" id="CAG8546789.1"/>
    </source>
</evidence>
<proteinExistence type="predicted"/>
<protein>
    <submittedName>
        <fullName evidence="1">6584_t:CDS:1</fullName>
    </submittedName>
</protein>
<gene>
    <name evidence="1" type="ORF">ALEPTO_LOCUS5679</name>
</gene>
<accession>A0A9N9B0X8</accession>
<dbReference type="Proteomes" id="UP000789508">
    <property type="component" value="Unassembled WGS sequence"/>
</dbReference>
<reference evidence="1" key="1">
    <citation type="submission" date="2021-06" db="EMBL/GenBank/DDBJ databases">
        <authorList>
            <person name="Kallberg Y."/>
            <person name="Tangrot J."/>
            <person name="Rosling A."/>
        </authorList>
    </citation>
    <scope>NUCLEOTIDE SEQUENCE</scope>
    <source>
        <strain evidence="1">FL130A</strain>
    </source>
</reference>
<evidence type="ECO:0000313" key="2">
    <source>
        <dbReference type="Proteomes" id="UP000789508"/>
    </source>
</evidence>
<dbReference type="EMBL" id="CAJVPS010001671">
    <property type="protein sequence ID" value="CAG8546789.1"/>
    <property type="molecule type" value="Genomic_DNA"/>
</dbReference>
<comment type="caution">
    <text evidence="1">The sequence shown here is derived from an EMBL/GenBank/DDBJ whole genome shotgun (WGS) entry which is preliminary data.</text>
</comment>
<name>A0A9N9B0X8_9GLOM</name>
<organism evidence="1 2">
    <name type="scientific">Ambispora leptoticha</name>
    <dbReference type="NCBI Taxonomy" id="144679"/>
    <lineage>
        <taxon>Eukaryota</taxon>
        <taxon>Fungi</taxon>
        <taxon>Fungi incertae sedis</taxon>
        <taxon>Mucoromycota</taxon>
        <taxon>Glomeromycotina</taxon>
        <taxon>Glomeromycetes</taxon>
        <taxon>Archaeosporales</taxon>
        <taxon>Ambisporaceae</taxon>
        <taxon>Ambispora</taxon>
    </lineage>
</organism>
<feature type="non-terminal residue" evidence="1">
    <location>
        <position position="1"/>
    </location>
</feature>
<keyword evidence="2" id="KW-1185">Reference proteome</keyword>
<dbReference type="AlphaFoldDB" id="A0A9N9B0X8"/>